<evidence type="ECO:0000313" key="3">
    <source>
        <dbReference type="EMBL" id="GAA2144971.1"/>
    </source>
</evidence>
<gene>
    <name evidence="3" type="ORF">GCM10009760_33070</name>
</gene>
<feature type="region of interest" description="Disordered" evidence="1">
    <location>
        <begin position="1"/>
        <end position="23"/>
    </location>
</feature>
<protein>
    <submittedName>
        <fullName evidence="3">Aminoglycoside phosphotransferase family protein</fullName>
    </submittedName>
</protein>
<dbReference type="SUPFAM" id="SSF56112">
    <property type="entry name" value="Protein kinase-like (PK-like)"/>
    <property type="match status" value="1"/>
</dbReference>
<organism evidence="3 4">
    <name type="scientific">Kitasatospora kazusensis</name>
    <dbReference type="NCBI Taxonomy" id="407974"/>
    <lineage>
        <taxon>Bacteria</taxon>
        <taxon>Bacillati</taxon>
        <taxon>Actinomycetota</taxon>
        <taxon>Actinomycetes</taxon>
        <taxon>Kitasatosporales</taxon>
        <taxon>Streptomycetaceae</taxon>
        <taxon>Kitasatospora</taxon>
    </lineage>
</organism>
<evidence type="ECO:0000259" key="2">
    <source>
        <dbReference type="Pfam" id="PF01636"/>
    </source>
</evidence>
<dbReference type="InterPro" id="IPR011009">
    <property type="entry name" value="Kinase-like_dom_sf"/>
</dbReference>
<dbReference type="EMBL" id="BAAANT010000017">
    <property type="protein sequence ID" value="GAA2144971.1"/>
    <property type="molecule type" value="Genomic_DNA"/>
</dbReference>
<sequence length="320" mass="34220">MGADRALPPVRERRGLPAAPVPKLRDMTPFDEPLARTLLATACAAAGLPEPAGARLLALGENAVFELAGPAVVAKVGRGAELAGRAGQELAVARWLDGEGVPVVRPYLAGVWTADGHPVTFWHRLAPAVAPARPADLAPLLLALHRLPAPPFPLGRRDLLAPVDRWLAAAEGHVDPADAAFLRHRKEEFAAALDGLTPQLVPGVIHGDALPRNVHVGPDGPVLLDLETVSADLREHDLVVLALSQDRYGVPAEEYRAFTAGYGWDVRDWPGFAVLRGARETASASWVAQRVPGNPAAAAEFRRRVDSLRDGQTAVRWYPF</sequence>
<dbReference type="Gene3D" id="3.90.1200.10">
    <property type="match status" value="1"/>
</dbReference>
<keyword evidence="4" id="KW-1185">Reference proteome</keyword>
<name>A0ABN2ZNJ1_9ACTN</name>
<proteinExistence type="predicted"/>
<dbReference type="Proteomes" id="UP001422759">
    <property type="component" value="Unassembled WGS sequence"/>
</dbReference>
<feature type="domain" description="Aminoglycoside phosphotransferase" evidence="2">
    <location>
        <begin position="62"/>
        <end position="271"/>
    </location>
</feature>
<reference evidence="3 4" key="1">
    <citation type="journal article" date="2019" name="Int. J. Syst. Evol. Microbiol.">
        <title>The Global Catalogue of Microorganisms (GCM) 10K type strain sequencing project: providing services to taxonomists for standard genome sequencing and annotation.</title>
        <authorList>
            <consortium name="The Broad Institute Genomics Platform"/>
            <consortium name="The Broad Institute Genome Sequencing Center for Infectious Disease"/>
            <person name="Wu L."/>
            <person name="Ma J."/>
        </authorList>
    </citation>
    <scope>NUCLEOTIDE SEQUENCE [LARGE SCALE GENOMIC DNA]</scope>
    <source>
        <strain evidence="3 4">JCM 14560</strain>
    </source>
</reference>
<evidence type="ECO:0000256" key="1">
    <source>
        <dbReference type="SAM" id="MobiDB-lite"/>
    </source>
</evidence>
<evidence type="ECO:0000313" key="4">
    <source>
        <dbReference type="Proteomes" id="UP001422759"/>
    </source>
</evidence>
<dbReference type="Pfam" id="PF01636">
    <property type="entry name" value="APH"/>
    <property type="match status" value="1"/>
</dbReference>
<comment type="caution">
    <text evidence="3">The sequence shown here is derived from an EMBL/GenBank/DDBJ whole genome shotgun (WGS) entry which is preliminary data.</text>
</comment>
<dbReference type="InterPro" id="IPR002575">
    <property type="entry name" value="Aminoglycoside_PTrfase"/>
</dbReference>
<accession>A0ABN2ZNJ1</accession>